<dbReference type="Proteomes" id="UP001501442">
    <property type="component" value="Unassembled WGS sequence"/>
</dbReference>
<sequence length="60" mass="6481">MTTPVRHDPPDGDACGDEFADDFATCVCQLPDGHDSDGWHDCACGQTWHTAYAPREATDA</sequence>
<reference evidence="2" key="1">
    <citation type="journal article" date="2019" name="Int. J. Syst. Evol. Microbiol.">
        <title>The Global Catalogue of Microorganisms (GCM) 10K type strain sequencing project: providing services to taxonomists for standard genome sequencing and annotation.</title>
        <authorList>
            <consortium name="The Broad Institute Genomics Platform"/>
            <consortium name="The Broad Institute Genome Sequencing Center for Infectious Disease"/>
            <person name="Wu L."/>
            <person name="Ma J."/>
        </authorList>
    </citation>
    <scope>NUCLEOTIDE SEQUENCE [LARGE SCALE GENOMIC DNA]</scope>
    <source>
        <strain evidence="2">JCM 17939</strain>
    </source>
</reference>
<evidence type="ECO:0000313" key="2">
    <source>
        <dbReference type="Proteomes" id="UP001501442"/>
    </source>
</evidence>
<dbReference type="EMBL" id="BAABHK010000004">
    <property type="protein sequence ID" value="GAA4626677.1"/>
    <property type="molecule type" value="Genomic_DNA"/>
</dbReference>
<dbReference type="RefSeq" id="WP_345431975.1">
    <property type="nucleotide sequence ID" value="NZ_BAABHK010000004.1"/>
</dbReference>
<proteinExistence type="predicted"/>
<comment type="caution">
    <text evidence="1">The sequence shown here is derived from an EMBL/GenBank/DDBJ whole genome shotgun (WGS) entry which is preliminary data.</text>
</comment>
<keyword evidence="2" id="KW-1185">Reference proteome</keyword>
<evidence type="ECO:0000313" key="1">
    <source>
        <dbReference type="EMBL" id="GAA4626677.1"/>
    </source>
</evidence>
<protein>
    <submittedName>
        <fullName evidence="1">Uncharacterized protein</fullName>
    </submittedName>
</protein>
<gene>
    <name evidence="1" type="ORF">GCM10023196_035900</name>
</gene>
<name>A0ABP8UBN8_9ACTN</name>
<accession>A0ABP8UBN8</accession>
<organism evidence="1 2">
    <name type="scientific">Actinoallomurus vinaceus</name>
    <dbReference type="NCBI Taxonomy" id="1080074"/>
    <lineage>
        <taxon>Bacteria</taxon>
        <taxon>Bacillati</taxon>
        <taxon>Actinomycetota</taxon>
        <taxon>Actinomycetes</taxon>
        <taxon>Streptosporangiales</taxon>
        <taxon>Thermomonosporaceae</taxon>
        <taxon>Actinoallomurus</taxon>
    </lineage>
</organism>